<proteinExistence type="predicted"/>
<keyword evidence="1" id="KW-0614">Plasmid</keyword>
<sequence>MNANDPARDAAEHLYQQLARLAWIDNDNTDRVHVTLSLPDGTLIGSTDLAATTIGELGDTAQHNADDYQQAIGEQVAYFEETLIDPQLAQDVEDCLSPYIDGQLHPDALDEIEEHLNSLDLMDLLNVARSAPDEESGIRAFDYLVTGEIDEDGAL</sequence>
<protein>
    <submittedName>
        <fullName evidence="1">Uncharacterized protein</fullName>
    </submittedName>
</protein>
<evidence type="ECO:0000313" key="1">
    <source>
        <dbReference type="EMBL" id="AFH75168.1"/>
    </source>
</evidence>
<accession>I0CEF5</accession>
<reference evidence="1" key="1">
    <citation type="submission" date="2011-12" db="EMBL/GenBank/DDBJ databases">
        <title>Complete nucleotide sequence of Streptomyces circular plasmid pCQ4.</title>
        <authorList>
            <person name="Cheng Q."/>
            <person name="Tian X."/>
            <person name="Qin Z."/>
        </authorList>
    </citation>
    <scope>NUCLEOTIDE SEQUENCE</scope>
    <source>
        <strain evidence="1">W75</strain>
        <plasmid evidence="1">pCQ4</plasmid>
    </source>
</reference>
<dbReference type="EMBL" id="JQ340175">
    <property type="protein sequence ID" value="AFH75168.1"/>
    <property type="molecule type" value="Genomic_DNA"/>
</dbReference>
<geneLocation type="plasmid" evidence="1">
    <name>pCQ4</name>
</geneLocation>
<dbReference type="AlphaFoldDB" id="I0CEF5"/>
<dbReference type="RefSeq" id="WP_015060982.1">
    <property type="nucleotide sequence ID" value="NC_019307.1"/>
</dbReference>
<gene>
    <name evidence="1" type="ORF">pCQ4.43</name>
</gene>
<organism evidence="1">
    <name type="scientific">Streptomyces sp. W75</name>
    <dbReference type="NCBI Taxonomy" id="1170711"/>
    <lineage>
        <taxon>Bacteria</taxon>
        <taxon>Bacillati</taxon>
        <taxon>Actinomycetota</taxon>
        <taxon>Actinomycetes</taxon>
        <taxon>Kitasatosporales</taxon>
        <taxon>Streptomycetaceae</taxon>
        <taxon>Streptomyces</taxon>
    </lineage>
</organism>
<name>I0CEF5_9ACTN</name>